<evidence type="ECO:0000256" key="1">
    <source>
        <dbReference type="ARBA" id="ARBA00007950"/>
    </source>
</evidence>
<feature type="domain" description="Caprin-1 dimerization" evidence="2">
    <location>
        <begin position="59"/>
        <end position="156"/>
    </location>
</feature>
<dbReference type="InterPro" id="IPR028816">
    <property type="entry name" value="Caprin"/>
</dbReference>
<evidence type="ECO:0000313" key="3">
    <source>
        <dbReference type="EMBL" id="NXI80385.1"/>
    </source>
</evidence>
<accession>A0A7K9W5Q1</accession>
<dbReference type="EMBL" id="VXAC01003295">
    <property type="protein sequence ID" value="NXI80385.1"/>
    <property type="molecule type" value="Genomic_DNA"/>
</dbReference>
<protein>
    <submittedName>
        <fullName evidence="3">CAPR1 protein</fullName>
    </submittedName>
</protein>
<dbReference type="PANTHER" id="PTHR22922">
    <property type="entry name" value="GPI-ANCHORED PROTEIN P137"/>
    <property type="match status" value="1"/>
</dbReference>
<dbReference type="Proteomes" id="UP000561178">
    <property type="component" value="Unassembled WGS sequence"/>
</dbReference>
<comment type="similarity">
    <text evidence="1">Belongs to the caprin family.</text>
</comment>
<dbReference type="AlphaFoldDB" id="A0A7K9W5Q1"/>
<feature type="non-terminal residue" evidence="3">
    <location>
        <position position="156"/>
    </location>
</feature>
<organism evidence="3 4">
    <name type="scientific">Rhipidura dahli</name>
    <dbReference type="NCBI Taxonomy" id="667186"/>
    <lineage>
        <taxon>Eukaryota</taxon>
        <taxon>Metazoa</taxon>
        <taxon>Chordata</taxon>
        <taxon>Craniata</taxon>
        <taxon>Vertebrata</taxon>
        <taxon>Euteleostomi</taxon>
        <taxon>Archelosauria</taxon>
        <taxon>Archosauria</taxon>
        <taxon>Dinosauria</taxon>
        <taxon>Saurischia</taxon>
        <taxon>Theropoda</taxon>
        <taxon>Coelurosauria</taxon>
        <taxon>Aves</taxon>
        <taxon>Neognathae</taxon>
        <taxon>Neoaves</taxon>
        <taxon>Telluraves</taxon>
        <taxon>Australaves</taxon>
        <taxon>Passeriformes</taxon>
        <taxon>Rhipiduridae</taxon>
        <taxon>Rhipidura</taxon>
    </lineage>
</organism>
<feature type="non-terminal residue" evidence="3">
    <location>
        <position position="1"/>
    </location>
</feature>
<sequence>KLDDYQERMNKGERLNQDQLDAVSKYQEVTNNLEFAKELQRSFMALSQDIQKTIKKTARREQLMREEAEQKRLKTVLELQFILEKLGDDEVRSDLKQASNGVPVLTEEELTMLDEFYKLVYPERDMNVRLNEQYEQASVHLWDLLEGKEKPVCGTT</sequence>
<comment type="caution">
    <text evidence="3">The sequence shown here is derived from an EMBL/GenBank/DDBJ whole genome shotgun (WGS) entry which is preliminary data.</text>
</comment>
<evidence type="ECO:0000313" key="4">
    <source>
        <dbReference type="Proteomes" id="UP000561178"/>
    </source>
</evidence>
<evidence type="ECO:0000259" key="2">
    <source>
        <dbReference type="Pfam" id="PF18293"/>
    </source>
</evidence>
<dbReference type="GO" id="GO:0003723">
    <property type="term" value="F:RNA binding"/>
    <property type="evidence" value="ECO:0007669"/>
    <property type="project" value="TreeGrafter"/>
</dbReference>
<keyword evidence="4" id="KW-1185">Reference proteome</keyword>
<gene>
    <name evidence="3" type="primary">Caprin1</name>
    <name evidence="3" type="ORF">RHIDAH_R13144</name>
</gene>
<dbReference type="InterPro" id="IPR041637">
    <property type="entry name" value="Caprin-1_dimer"/>
</dbReference>
<name>A0A7K9W5Q1_9PASS</name>
<proteinExistence type="inferred from homology"/>
<dbReference type="Pfam" id="PF18293">
    <property type="entry name" value="Caprin-1_dimer"/>
    <property type="match status" value="1"/>
</dbReference>
<reference evidence="3 4" key="1">
    <citation type="submission" date="2019-09" db="EMBL/GenBank/DDBJ databases">
        <title>Bird 10,000 Genomes (B10K) Project - Family phase.</title>
        <authorList>
            <person name="Zhang G."/>
        </authorList>
    </citation>
    <scope>NUCLEOTIDE SEQUENCE [LARGE SCALE GENOMIC DNA]</scope>
    <source>
        <strain evidence="3">B10K-DU-001-49</strain>
        <tissue evidence="3">Muscle</tissue>
    </source>
</reference>
<dbReference type="PANTHER" id="PTHR22922:SF3">
    <property type="entry name" value="CAPRIN-1"/>
    <property type="match status" value="1"/>
</dbReference>
<dbReference type="GO" id="GO:0005737">
    <property type="term" value="C:cytoplasm"/>
    <property type="evidence" value="ECO:0007669"/>
    <property type="project" value="TreeGrafter"/>
</dbReference>